<dbReference type="Proteomes" id="UP000184275">
    <property type="component" value="Unassembled WGS sequence"/>
</dbReference>
<evidence type="ECO:0000313" key="7">
    <source>
        <dbReference type="Proteomes" id="UP000184275"/>
    </source>
</evidence>
<dbReference type="RefSeq" id="WP_073302767.1">
    <property type="nucleotide sequence ID" value="NZ_FRAW01000004.1"/>
</dbReference>
<evidence type="ECO:0000313" key="6">
    <source>
        <dbReference type="EMBL" id="SJZ39758.1"/>
    </source>
</evidence>
<keyword evidence="7" id="KW-1185">Reference proteome</keyword>
<dbReference type="InterPro" id="IPR036265">
    <property type="entry name" value="HIT-like_sf"/>
</dbReference>
<reference evidence="5" key="1">
    <citation type="submission" date="2016-11" db="EMBL/GenBank/DDBJ databases">
        <authorList>
            <person name="Jaros S."/>
            <person name="Januszkiewicz K."/>
            <person name="Wedrychowicz H."/>
        </authorList>
    </citation>
    <scope>NUCLEOTIDE SEQUENCE [LARGE SCALE GENOMIC DNA]</scope>
    <source>
        <strain evidence="5">UWOS</strain>
    </source>
</reference>
<dbReference type="Gene3D" id="3.30.428.10">
    <property type="entry name" value="HIT-like"/>
    <property type="match status" value="1"/>
</dbReference>
<dbReference type="STRING" id="28122.SAMN02745108_00427"/>
<dbReference type="GO" id="GO:0003824">
    <property type="term" value="F:catalytic activity"/>
    <property type="evidence" value="ECO:0007669"/>
    <property type="project" value="InterPro"/>
</dbReference>
<reference evidence="6 8" key="3">
    <citation type="submission" date="2017-02" db="EMBL/GenBank/DDBJ databases">
        <authorList>
            <person name="Peterson S.W."/>
        </authorList>
    </citation>
    <scope>NUCLEOTIDE SEQUENCE [LARGE SCALE GENOMIC DNA]</scope>
    <source>
        <strain evidence="6 8">ATCC 43854</strain>
    </source>
</reference>
<dbReference type="EMBL" id="FUWU01000004">
    <property type="protein sequence ID" value="SJZ39758.1"/>
    <property type="molecule type" value="Genomic_DNA"/>
</dbReference>
<evidence type="ECO:0000256" key="3">
    <source>
        <dbReference type="PROSITE-ProRule" id="PRU00464"/>
    </source>
</evidence>
<dbReference type="PANTHER" id="PTHR23089">
    <property type="entry name" value="HISTIDINE TRIAD HIT PROTEIN"/>
    <property type="match status" value="1"/>
</dbReference>
<dbReference type="AlphaFoldDB" id="A0A1M6RTM5"/>
<dbReference type="EMBL" id="FRAW01000004">
    <property type="protein sequence ID" value="SHK35764.1"/>
    <property type="molecule type" value="Genomic_DNA"/>
</dbReference>
<dbReference type="CDD" id="cd01276">
    <property type="entry name" value="PKCI_related"/>
    <property type="match status" value="1"/>
</dbReference>
<feature type="domain" description="HIT" evidence="4">
    <location>
        <begin position="5"/>
        <end position="113"/>
    </location>
</feature>
<dbReference type="Pfam" id="PF11969">
    <property type="entry name" value="DcpS_C"/>
    <property type="match status" value="1"/>
</dbReference>
<proteinExistence type="predicted"/>
<feature type="short sequence motif" description="Histidine triad motif" evidence="2 3">
    <location>
        <begin position="98"/>
        <end position="102"/>
    </location>
</feature>
<gene>
    <name evidence="6" type="ORF">SAMN02745108_00427</name>
    <name evidence="5" type="ORF">SAMN05720469_104107</name>
</gene>
<accession>A0A1T4KBB8</accession>
<sequence>MSDCIFCKIIHGEIPSTKIYEDDEFYAFKDLNPQAPVHFLVVPKKHITSLMELEESDSPLMGRLLYRAQLLAKQEGLGEGGARFVFNCKGDAGQTVWHIHCHVLGGKRLDDGFGAK</sequence>
<dbReference type="SUPFAM" id="SSF54197">
    <property type="entry name" value="HIT-like"/>
    <property type="match status" value="1"/>
</dbReference>
<evidence type="ECO:0000313" key="5">
    <source>
        <dbReference type="EMBL" id="SHK35764.1"/>
    </source>
</evidence>
<feature type="active site" description="Tele-AMP-histidine intermediate" evidence="1">
    <location>
        <position position="100"/>
    </location>
</feature>
<evidence type="ECO:0000256" key="1">
    <source>
        <dbReference type="PIRSR" id="PIRSR601310-1"/>
    </source>
</evidence>
<accession>A0A1M6RTM5</accession>
<dbReference type="InterPro" id="IPR001310">
    <property type="entry name" value="Histidine_triad_HIT"/>
</dbReference>
<protein>
    <submittedName>
        <fullName evidence="5">Histidine triad (HIT) family protein</fullName>
    </submittedName>
</protein>
<name>A0A1M6RTM5_9BACT</name>
<dbReference type="PROSITE" id="PS51084">
    <property type="entry name" value="HIT_2"/>
    <property type="match status" value="1"/>
</dbReference>
<organism evidence="5 7">
    <name type="scientific">Fibrobacter intestinalis</name>
    <dbReference type="NCBI Taxonomy" id="28122"/>
    <lineage>
        <taxon>Bacteria</taxon>
        <taxon>Pseudomonadati</taxon>
        <taxon>Fibrobacterota</taxon>
        <taxon>Fibrobacteria</taxon>
        <taxon>Fibrobacterales</taxon>
        <taxon>Fibrobacteraceae</taxon>
        <taxon>Fibrobacter</taxon>
    </lineage>
</organism>
<evidence type="ECO:0000259" key="4">
    <source>
        <dbReference type="PROSITE" id="PS51084"/>
    </source>
</evidence>
<evidence type="ECO:0000313" key="8">
    <source>
        <dbReference type="Proteomes" id="UP000190449"/>
    </source>
</evidence>
<evidence type="ECO:0000256" key="2">
    <source>
        <dbReference type="PIRSR" id="PIRSR601310-3"/>
    </source>
</evidence>
<dbReference type="PRINTS" id="PR00332">
    <property type="entry name" value="HISTRIAD"/>
</dbReference>
<dbReference type="InterPro" id="IPR011146">
    <property type="entry name" value="HIT-like"/>
</dbReference>
<dbReference type="Proteomes" id="UP000190449">
    <property type="component" value="Unassembled WGS sequence"/>
</dbReference>
<reference evidence="7" key="2">
    <citation type="submission" date="2016-11" db="EMBL/GenBank/DDBJ databases">
        <authorList>
            <person name="Varghese N."/>
            <person name="Submissions S."/>
        </authorList>
    </citation>
    <scope>NUCLEOTIDE SEQUENCE [LARGE SCALE GENOMIC DNA]</scope>
    <source>
        <strain evidence="7">UWOS</strain>
    </source>
</reference>